<dbReference type="AlphaFoldDB" id="A0A2M6WIP2"/>
<dbReference type="GO" id="GO:0004222">
    <property type="term" value="F:metalloendopeptidase activity"/>
    <property type="evidence" value="ECO:0007669"/>
    <property type="project" value="TreeGrafter"/>
</dbReference>
<evidence type="ECO:0000313" key="3">
    <source>
        <dbReference type="Proteomes" id="UP000228635"/>
    </source>
</evidence>
<dbReference type="CDD" id="cd12797">
    <property type="entry name" value="M23_peptidase"/>
    <property type="match status" value="1"/>
</dbReference>
<sequence length="816" mass="88396">MIVVFSLFLFLGVFLRVHAAPRFLHLPFSNELNVLQGYWYYPMGSCVNPSIDEPCKHEGIDYQTGYGKDIFSAAAGTARRHSQYNPMNFGYGEYVFISHSNRYFTLYAHMSVTNLSLPYTQIRDTSQWAFIDVAQYIGKSGNSGTGDTGMTNAHLHFETRLDNYLGGDNRDRRDPYDIHSTSTPGIASLYPPNGAQFTSCGLDFLWTQCPPSPYSPMLPVPVMPHELISRGPTYVSESLFEDTTWFFERSPYVIQSNISITSGATLTIEPGVVVKFDRGASLNVSNNAYLFASAGLGDRIVFTSLLDDSIGGDTNGDGNATVPGNSDFVGIRIFENSFGYFDNTSFHYGGSFNPQPGIVKNLGGTVTFLRSSVSHSNYGLYQTNGSLVVDSSIIRDNTSYGLFATGGILSVSRTEFGGQTIADAYLTSLSGFSSFGNVNRGGGKQEFQIAAIFSDQSWVPGIPYLINGATVNADVILTLTSDTVIKFLPAGYFHIYGTMRVEDSPQGDVYVTSYSDDSIGGDTNGDGNATGPVRGGGYRGIYFWDGSVGDFQRTHFFYGGADTHLFYGALKNIGGSLTLNQSSVSHSYHAVNQSAGTFSAEATLFEDNVFDQLYFSGGDVSLIKNVFLNPDNQSQYDAYLSGLSSFVTIDNTSSGRGGFRTGSISYDQTWYRGVPFVIDSSSLVASTSQLTLAPGVVVKFLGSGKLSVFGSLVSEGTSAEPVYVTSYRDDSIGGDTNGDGSQSQPWYTQPVNATLSLNASNGVFHPSRFLGRLFSAFSTTLIASSSIVAKSVPFGKYQRISPLVFSLVPLSHEWYG</sequence>
<dbReference type="Proteomes" id="UP000228635">
    <property type="component" value="Unassembled WGS sequence"/>
</dbReference>
<dbReference type="Pfam" id="PF01551">
    <property type="entry name" value="Peptidase_M23"/>
    <property type="match status" value="1"/>
</dbReference>
<comment type="caution">
    <text evidence="2">The sequence shown here is derived from an EMBL/GenBank/DDBJ whole genome shotgun (WGS) entry which is preliminary data.</text>
</comment>
<evidence type="ECO:0000313" key="2">
    <source>
        <dbReference type="EMBL" id="PIT92635.1"/>
    </source>
</evidence>
<dbReference type="InterPro" id="IPR016047">
    <property type="entry name" value="M23ase_b-sheet_dom"/>
</dbReference>
<dbReference type="PANTHER" id="PTHR21666">
    <property type="entry name" value="PEPTIDASE-RELATED"/>
    <property type="match status" value="1"/>
</dbReference>
<feature type="domain" description="M23ase beta-sheet core" evidence="1">
    <location>
        <begin position="56"/>
        <end position="162"/>
    </location>
</feature>
<proteinExistence type="predicted"/>
<dbReference type="Gene3D" id="2.70.70.10">
    <property type="entry name" value="Glucose Permease (Domain IIA)"/>
    <property type="match status" value="1"/>
</dbReference>
<gene>
    <name evidence="2" type="ORF">COU08_01410</name>
</gene>
<dbReference type="PANTHER" id="PTHR21666:SF270">
    <property type="entry name" value="MUREIN HYDROLASE ACTIVATOR ENVC"/>
    <property type="match status" value="1"/>
</dbReference>
<dbReference type="EMBL" id="PFBA01000013">
    <property type="protein sequence ID" value="PIT92635.1"/>
    <property type="molecule type" value="Genomic_DNA"/>
</dbReference>
<evidence type="ECO:0000259" key="1">
    <source>
        <dbReference type="Pfam" id="PF01551"/>
    </source>
</evidence>
<name>A0A2M6WIP2_9BACT</name>
<reference evidence="3" key="1">
    <citation type="submission" date="2017-09" db="EMBL/GenBank/DDBJ databases">
        <title>Depth-based differentiation of microbial function through sediment-hosted aquifers and enrichment of novel symbionts in the deep terrestrial subsurface.</title>
        <authorList>
            <person name="Probst A.J."/>
            <person name="Ladd B."/>
            <person name="Jarett J.K."/>
            <person name="Geller-Mcgrath D.E."/>
            <person name="Sieber C.M.K."/>
            <person name="Emerson J.B."/>
            <person name="Anantharaman K."/>
            <person name="Thomas B.C."/>
            <person name="Malmstrom R."/>
            <person name="Stieglmeier M."/>
            <person name="Klingl A."/>
            <person name="Woyke T."/>
            <person name="Ryan C.M."/>
            <person name="Banfield J.F."/>
        </authorList>
    </citation>
    <scope>NUCLEOTIDE SEQUENCE [LARGE SCALE GENOMIC DNA]</scope>
</reference>
<organism evidence="2 3">
    <name type="scientific">Candidatus Harrisonbacteria bacterium CG10_big_fil_rev_8_21_14_0_10_42_17</name>
    <dbReference type="NCBI Taxonomy" id="1974584"/>
    <lineage>
        <taxon>Bacteria</taxon>
        <taxon>Candidatus Harrisoniibacteriota</taxon>
    </lineage>
</organism>
<dbReference type="SUPFAM" id="SSF51261">
    <property type="entry name" value="Duplicated hybrid motif"/>
    <property type="match status" value="1"/>
</dbReference>
<dbReference type="InterPro" id="IPR011055">
    <property type="entry name" value="Dup_hybrid_motif"/>
</dbReference>
<dbReference type="InterPro" id="IPR050570">
    <property type="entry name" value="Cell_wall_metabolism_enzyme"/>
</dbReference>
<accession>A0A2M6WIP2</accession>
<protein>
    <recommendedName>
        <fullName evidence="1">M23ase beta-sheet core domain-containing protein</fullName>
    </recommendedName>
</protein>